<dbReference type="PROSITE" id="PS50994">
    <property type="entry name" value="INTEGRASE"/>
    <property type="match status" value="2"/>
</dbReference>
<dbReference type="GO" id="GO:0003887">
    <property type="term" value="F:DNA-directed DNA polymerase activity"/>
    <property type="evidence" value="ECO:0007669"/>
    <property type="project" value="UniProtKB-KW"/>
</dbReference>
<evidence type="ECO:0000256" key="27">
    <source>
        <dbReference type="ARBA" id="ARBA00023125"/>
    </source>
</evidence>
<evidence type="ECO:0000313" key="42">
    <source>
        <dbReference type="EMBL" id="KAE8685755.1"/>
    </source>
</evidence>
<evidence type="ECO:0000256" key="29">
    <source>
        <dbReference type="ARBA" id="ARBA00023242"/>
    </source>
</evidence>
<feature type="domain" description="CCHC-type" evidence="39">
    <location>
        <begin position="1729"/>
        <end position="1745"/>
    </location>
</feature>
<dbReference type="Pfam" id="PF17921">
    <property type="entry name" value="Integrase_H2C2"/>
    <property type="match status" value="2"/>
</dbReference>
<organism evidence="42 43">
    <name type="scientific">Hibiscus syriacus</name>
    <name type="common">Rose of Sharon</name>
    <dbReference type="NCBI Taxonomy" id="106335"/>
    <lineage>
        <taxon>Eukaryota</taxon>
        <taxon>Viridiplantae</taxon>
        <taxon>Streptophyta</taxon>
        <taxon>Embryophyta</taxon>
        <taxon>Tracheophyta</taxon>
        <taxon>Spermatophyta</taxon>
        <taxon>Magnoliopsida</taxon>
        <taxon>eudicotyledons</taxon>
        <taxon>Gunneridae</taxon>
        <taxon>Pentapetalae</taxon>
        <taxon>rosids</taxon>
        <taxon>malvids</taxon>
        <taxon>Malvales</taxon>
        <taxon>Malvaceae</taxon>
        <taxon>Malvoideae</taxon>
        <taxon>Hibiscus</taxon>
    </lineage>
</organism>
<dbReference type="Pfam" id="PF03732">
    <property type="entry name" value="Retrotrans_gag"/>
    <property type="match status" value="2"/>
</dbReference>
<dbReference type="SUPFAM" id="SSF56672">
    <property type="entry name" value="DNA/RNA polymerases"/>
    <property type="match status" value="2"/>
</dbReference>
<feature type="compositionally biased region" description="Polar residues" evidence="38">
    <location>
        <begin position="2788"/>
        <end position="2798"/>
    </location>
</feature>
<feature type="region of interest" description="Disordered" evidence="38">
    <location>
        <begin position="2788"/>
        <end position="2811"/>
    </location>
</feature>
<dbReference type="InterPro" id="IPR036397">
    <property type="entry name" value="RNaseH_sf"/>
</dbReference>
<dbReference type="GO" id="GO:0004523">
    <property type="term" value="F:RNA-DNA hybrid ribonuclease activity"/>
    <property type="evidence" value="ECO:0007669"/>
    <property type="project" value="UniProtKB-EC"/>
</dbReference>
<reference evidence="42" key="1">
    <citation type="submission" date="2019-09" db="EMBL/GenBank/DDBJ databases">
        <title>Draft genome information of white flower Hibiscus syriacus.</title>
        <authorList>
            <person name="Kim Y.-M."/>
        </authorList>
    </citation>
    <scope>NUCLEOTIDE SEQUENCE [LARGE SCALE GENOMIC DNA]</scope>
    <source>
        <strain evidence="42">YM2019G1</strain>
    </source>
</reference>
<feature type="compositionally biased region" description="Polar residues" evidence="38">
    <location>
        <begin position="278"/>
        <end position="291"/>
    </location>
</feature>
<keyword evidence="30" id="KW-0511">Multifunctional enzyme</keyword>
<dbReference type="InterPro" id="IPR056924">
    <property type="entry name" value="SH3_Tf2-1"/>
</dbReference>
<evidence type="ECO:0000256" key="35">
    <source>
        <dbReference type="ARBA" id="ARBA00063849"/>
    </source>
</evidence>
<keyword evidence="9" id="KW-0808">Transferase</keyword>
<keyword evidence="16" id="KW-0255">Endonuclease</keyword>
<dbReference type="FunFam" id="3.30.420.10:FF:000032">
    <property type="entry name" value="Retrovirus-related Pol polyprotein from transposon 297-like Protein"/>
    <property type="match status" value="2"/>
</dbReference>
<evidence type="ECO:0000259" key="39">
    <source>
        <dbReference type="PROSITE" id="PS50158"/>
    </source>
</evidence>
<keyword evidence="23" id="KW-0229">DNA integration</keyword>
<evidence type="ECO:0000313" key="43">
    <source>
        <dbReference type="Proteomes" id="UP000436088"/>
    </source>
</evidence>
<dbReference type="InterPro" id="IPR005162">
    <property type="entry name" value="Retrotrans_gag_dom"/>
</dbReference>
<feature type="domain" description="CCHC-type" evidence="39">
    <location>
        <begin position="293"/>
        <end position="309"/>
    </location>
</feature>
<evidence type="ECO:0000256" key="37">
    <source>
        <dbReference type="PROSITE-ProRule" id="PRU00047"/>
    </source>
</evidence>
<evidence type="ECO:0000256" key="22">
    <source>
        <dbReference type="ARBA" id="ARBA00022884"/>
    </source>
</evidence>
<evidence type="ECO:0000256" key="21">
    <source>
        <dbReference type="ARBA" id="ARBA00022842"/>
    </source>
</evidence>
<feature type="compositionally biased region" description="Basic and acidic residues" evidence="38">
    <location>
        <begin position="1"/>
        <end position="23"/>
    </location>
</feature>
<dbReference type="Pfam" id="PF00098">
    <property type="entry name" value="zf-CCHC"/>
    <property type="match status" value="2"/>
</dbReference>
<dbReference type="InterPro" id="IPR001584">
    <property type="entry name" value="Integrase_cat-core"/>
</dbReference>
<evidence type="ECO:0000256" key="8">
    <source>
        <dbReference type="ARBA" id="ARBA00022670"/>
    </source>
</evidence>
<evidence type="ECO:0000256" key="5">
    <source>
        <dbReference type="ARBA" id="ARBA00012493"/>
    </source>
</evidence>
<feature type="domain" description="Reverse transcriptase" evidence="40">
    <location>
        <begin position="610"/>
        <end position="789"/>
    </location>
</feature>
<keyword evidence="25" id="KW-0239">DNA-directed DNA polymerase</keyword>
<dbReference type="GO" id="GO:0003677">
    <property type="term" value="F:DNA binding"/>
    <property type="evidence" value="ECO:0007669"/>
    <property type="project" value="UniProtKB-KW"/>
</dbReference>
<evidence type="ECO:0000256" key="25">
    <source>
        <dbReference type="ARBA" id="ARBA00022932"/>
    </source>
</evidence>
<comment type="function">
    <text evidence="2">The aspartyl protease (PR) mediates the proteolytic cleavages of the Gag and Gag-Pol polyproteins after assembly of the VLP.</text>
</comment>
<keyword evidence="14" id="KW-0064">Aspartyl protease</keyword>
<gene>
    <name evidence="42" type="ORF">F3Y22_tig00111095pilonHSYRG01185</name>
</gene>
<evidence type="ECO:0000256" key="17">
    <source>
        <dbReference type="ARBA" id="ARBA00022771"/>
    </source>
</evidence>
<evidence type="ECO:0000256" key="34">
    <source>
        <dbReference type="ARBA" id="ARBA00055383"/>
    </source>
</evidence>
<dbReference type="InterPro" id="IPR041588">
    <property type="entry name" value="Integrase_H2C2"/>
</dbReference>
<dbReference type="Gene3D" id="3.10.10.10">
    <property type="entry name" value="HIV Type 1 Reverse Transcriptase, subunit A, domain 1"/>
    <property type="match status" value="2"/>
</dbReference>
<dbReference type="PROSITE" id="PS50878">
    <property type="entry name" value="RT_POL"/>
    <property type="match status" value="1"/>
</dbReference>
<dbReference type="Gene3D" id="3.30.420.10">
    <property type="entry name" value="Ribonuclease H-like superfamily/Ribonuclease H"/>
    <property type="match status" value="2"/>
</dbReference>
<dbReference type="FunFam" id="3.30.70.270:FF:000026">
    <property type="entry name" value="Transposon Ty3-G Gag-Pol polyprotein"/>
    <property type="match status" value="1"/>
</dbReference>
<keyword evidence="6" id="KW-0963">Cytoplasm</keyword>
<evidence type="ECO:0000256" key="7">
    <source>
        <dbReference type="ARBA" id="ARBA00022612"/>
    </source>
</evidence>
<evidence type="ECO:0000256" key="4">
    <source>
        <dbReference type="ARBA" id="ARBA00004496"/>
    </source>
</evidence>
<evidence type="ECO:0000256" key="24">
    <source>
        <dbReference type="ARBA" id="ARBA00022918"/>
    </source>
</evidence>
<sequence>MAGGRGRREQVPNEEAQRRDRSVQDVMIADLQRQVAELTQRLAAQDLEDREASDHDTNSTFENPYHNRAGFRGAGFREHRGREERHGDLGFRVDLPEFSGTLQAEGFVDWINEVERIFEYKEVPDRVKVKLIAIKLKGRASAWWEQLRRSRERQGKAKITDWEKMKKKMKGHFLPFGYTQTLFQRLHALRQGARSVDDYTEEFYQLVARNDLSETEEQMVARYLGGLRQPLQDVLSLHSLWSVSEAYQRALAVEKQQNRRPVIRSDHNSRPVRPQESRPAQQPPQGNSNPTIRCFRCGEQGHRATDCRKPASQKGKNLLIEENVEDENEEIGEPVYDDDETDDVLYGDGHETLVVRKSLLTPKGDSGDDWLRTNIFHTTCTVVDKVCKMIIDSGSCENVVSEEVVQKLQLKTDRHPKPYKLSWLNKDSEVTVDRRCLVSFSIGRKYFDNAWCDVVSMDACHILLGRPWQYDRSVIHDGRKNTYSLSIKGKKIVLAPRREGLTPTPVTHNTNLLSMSRFLDEIEHGDVVYALLPCEINAVDVDTDLPVEVQRLLAEFSNLMPEDLPPGLPPMRDIQHQIDLVPGSSLPNRPAYRLSPKEAEELQRQVEELLERGYIRESMSPCAVPALLVPKKDGSWRMCVDSRAINRITVKYRFPIPRLNDMLDQLSGSKIFSKIDLKSGYHQIRIRPGDEWKTAFKTPQGLYEWMVMPFGLSNAPSTFMRFMHQVLRPFMGKFVVVYFDDILVYSPTWTSHFDHLRAVFEMLKTECLFVNQKKCSFFTTSVTFLGFVVSTDGVHADQSKIDAYSDRPITECLKGRDFQWSEEAEASFQLVKQKMTEAPVLALPDFDKVFEVNCDASGVGIGGVLSQAGRPVAFFSEKLSGSKKNYSTYDLEFYAIVQSLKHWRHYLVQKEFILFTDHEALKYINGQHKLSRRHAKWVAYLQEFTFTLRHQAGSLNRVADALSRRTLLLTTMSTKVAGFETFTDMYAADPSFGRIFQEVTEGHRHDFVLHNGYLFRGLQLCIPDCSLRQQIISELHNEGHFGRDKTLALISSEFYWPKLTSDVAHYVDRCYVCQRSKGVLTNAGLYTPLPVPEAPWFDVSMDFVLGLPRTQRASDSIFVVVDRFSKMAHFVACRKTMDADRIAHLYFKEIVRLHGVPRSITSDRDTKFISHFWKSLWGKLGTQLNFSSAYHPQTDGQTEVVNRSLGNLLRCLAGTKPKQWDLALPQAEFAYNRSKNRTTGLSPFEIVYGQNPSRVMDLAPIPRIGRFSPKADEMAKYLRGIHEQVKQTIHESNTKYKTRVDNHRRQVLFDVGDFVWAVLTRDRFPVGEYNKLKDRKIGPCEVVQKINDNAYRLRLPSHLKTSDVFNVKHLSHCFVDPDDTTLNSRTSSFQPGATDAGGSETDDAELSDCTLLAITLATGVRIAHKTPIRKALFDAHALHMELRSIASTSSWEISPVSMAGGRGRGRREQVPNEEAQRRDRSVQDVMIADLQRQVAELTQRLAAQDLEDREASDHDTNSTFENPYHNRAGFRGAGFREHRGREERHGDLGFRVDLPEFSGTLQAEGFVDWINEVERIFEYKEVPDRVKVKLIAIKLKGRASAWWEQLRRSRERQGKAKITDWEKMKKKMKGHFLPFGYTQTLFQRLHALRQGARSVDDYTEEFYQLVARNDLSETEEQMVARYLGRALAVEKQQNRRPVIRSDHNSRPVRPQESRPAQQPPQGNSNPTIRCFRCGEQGHRATDCRKPASQKGKNLLIEENVEDENEEIGEPVYDDDETDDVLYGDGHETLVVRKSLLTPKGDSGDDWLRTNIFHTTCTVADKVCKMIIDSGSCENVVSEEVVQKLQLKTDRHPKPYKLSWLNKDSEVTVDRRCLVSFSIGRKYFDNAWCDVVSMDACHILLGRPWQYDRSVIHDGRKNTYSLSIKGKKIVLAPRREGLTPTPVTHNTNLLSMSRFLDEIEHGDVVYALLPCENNAVDVDTDLPVEVQRLLAEFSNLMPEDLPPGLPPMRDIQHQIDLVPGSSFPNRPAYRLSPKEAEELQRQVEELLERGYIRESMSPCVVPALLVPKKDGSWRMCVDSRAINRITVKYRFPIPRLNDMLDQLSGSKIFSKIDLKSGYHQIRIRPGDEWKTAFKTPQGLYEWMVMPFGPTWTSHFDHLRAVFEMLKTECLFVNQKKCSFFTTSVTFLGFVVSTDGVHADQSKIDAVLEWPRPRTLHDIRSFHGLASFYRRFIRNFSTLIAPITECLKGRDFQWSEEAEASFQLVKQKMTEAPVLALPDFDKVFEVNCDASGVGIGGVLSQAGRPVAFFSEKLSGSKKNYSTYDLEFYAIVQSLKHWRHYLVQKEFILFTDHEALKYINGQHKLSRRHAKWVAYLQEFTFTLRHQAGSLNRVADALSRRTLLLTTMSTKVVGFETFTDMYAADPSFGRIFQEVTEGHRHDFVLHNGYLFRGLQLCIPDCSLRQQIISELHNEGHFGRDKTLALISSKFYWPKLTSDVAHYVDRCYVCQRSKGVLTNAGLYTPLPVPEAPWFDVSMDFVLGLPRTQRASDSIFVVVDRFSKMAHFVACRKTMDADRIAHLYFKEIVRLHGVPRSITSDRDTKFISHFWKSLWGKLGTQLNFSSAYHPQTDGQTEVVNRSLGNLLRCLAGTKPKQWDLALPQAEFAYNRSKNRTTGLSPFEIVYGQNPSGVLDLAPIPRIGRFSPKADEMAKYLRGIHEQVKQTIHESNTKYKTRVDNHRRQLKDRKIGPCEVVQKINDNAYRLRLPSHLKTSDVFNVKHLSHCFVDPDDTTLNSRTSSFQPGATDAGGSETDDAELSDCTLMALRYHELADQRKGGN</sequence>
<feature type="compositionally biased region" description="Basic and acidic residues" evidence="38">
    <location>
        <begin position="1466"/>
        <end position="1481"/>
    </location>
</feature>
<dbReference type="GO" id="GO:0008270">
    <property type="term" value="F:zinc ion binding"/>
    <property type="evidence" value="ECO:0007669"/>
    <property type="project" value="UniProtKB-KW"/>
</dbReference>
<feature type="compositionally biased region" description="Basic and acidic residues" evidence="38">
    <location>
        <begin position="263"/>
        <end position="276"/>
    </location>
</feature>
<dbReference type="PANTHER" id="PTHR35046:SF26">
    <property type="entry name" value="RNA-DIRECTED DNA POLYMERASE"/>
    <property type="match status" value="1"/>
</dbReference>
<dbReference type="FunFam" id="3.10.10.10:FF:000007">
    <property type="entry name" value="Retrovirus-related Pol polyprotein from transposon 17.6-like Protein"/>
    <property type="match status" value="1"/>
</dbReference>
<dbReference type="Gene3D" id="1.10.340.70">
    <property type="match status" value="2"/>
</dbReference>
<dbReference type="InterPro" id="IPR021109">
    <property type="entry name" value="Peptidase_aspartic_dom_sf"/>
</dbReference>
<feature type="compositionally biased region" description="Basic and acidic residues" evidence="38">
    <location>
        <begin position="1699"/>
        <end position="1712"/>
    </location>
</feature>
<dbReference type="GO" id="GO:0006310">
    <property type="term" value="P:DNA recombination"/>
    <property type="evidence" value="ECO:0007669"/>
    <property type="project" value="UniProtKB-KW"/>
</dbReference>
<evidence type="ECO:0000259" key="40">
    <source>
        <dbReference type="PROSITE" id="PS50878"/>
    </source>
</evidence>
<dbReference type="Pfam" id="PF00665">
    <property type="entry name" value="rve"/>
    <property type="match status" value="2"/>
</dbReference>
<keyword evidence="18" id="KW-0378">Hydrolase</keyword>
<keyword evidence="15" id="KW-0688">Ribosomal frameshifting</keyword>
<dbReference type="GO" id="GO:0003964">
    <property type="term" value="F:RNA-directed DNA polymerase activity"/>
    <property type="evidence" value="ECO:0007669"/>
    <property type="project" value="UniProtKB-KW"/>
</dbReference>
<dbReference type="GO" id="GO:0003723">
    <property type="term" value="F:RNA binding"/>
    <property type="evidence" value="ECO:0007669"/>
    <property type="project" value="UniProtKB-KW"/>
</dbReference>
<feature type="region of interest" description="Disordered" evidence="38">
    <location>
        <begin position="1693"/>
        <end position="1729"/>
    </location>
</feature>
<feature type="region of interest" description="Disordered" evidence="38">
    <location>
        <begin position="1"/>
        <end position="24"/>
    </location>
</feature>
<dbReference type="Pfam" id="PF24626">
    <property type="entry name" value="SH3_Tf2-1"/>
    <property type="match status" value="2"/>
</dbReference>
<dbReference type="Pfam" id="PF17917">
    <property type="entry name" value="RT_RNaseH"/>
    <property type="match status" value="2"/>
</dbReference>
<dbReference type="Pfam" id="PF00078">
    <property type="entry name" value="RVT_1"/>
    <property type="match status" value="2"/>
</dbReference>
<feature type="domain" description="Integrase catalytic" evidence="41">
    <location>
        <begin position="2523"/>
        <end position="2683"/>
    </location>
</feature>
<dbReference type="PROSITE" id="PS50158">
    <property type="entry name" value="ZF_CCHC"/>
    <property type="match status" value="2"/>
</dbReference>
<feature type="region of interest" description="Disordered" evidence="38">
    <location>
        <begin position="47"/>
        <end position="72"/>
    </location>
</feature>
<evidence type="ECO:0000256" key="32">
    <source>
        <dbReference type="ARBA" id="ARBA00025615"/>
    </source>
</evidence>
<evidence type="ECO:0000256" key="19">
    <source>
        <dbReference type="ARBA" id="ARBA00022833"/>
    </source>
</evidence>
<dbReference type="EMBL" id="VEPZ02001229">
    <property type="protein sequence ID" value="KAE8685755.1"/>
    <property type="molecule type" value="Genomic_DNA"/>
</dbReference>
<feature type="region of interest" description="Disordered" evidence="38">
    <location>
        <begin position="1506"/>
        <end position="1531"/>
    </location>
</feature>
<evidence type="ECO:0000256" key="36">
    <source>
        <dbReference type="ARBA" id="ARBA00082890"/>
    </source>
</evidence>
<keyword evidence="26" id="KW-0917">Virion maturation</keyword>
<keyword evidence="11" id="KW-0540">Nuclease</keyword>
<feature type="region of interest" description="Disordered" evidence="38">
    <location>
        <begin position="254"/>
        <end position="295"/>
    </location>
</feature>
<dbReference type="GO" id="GO:0004190">
    <property type="term" value="F:aspartic-type endopeptidase activity"/>
    <property type="evidence" value="ECO:0007669"/>
    <property type="project" value="UniProtKB-KW"/>
</dbReference>
<evidence type="ECO:0000256" key="26">
    <source>
        <dbReference type="ARBA" id="ARBA00023113"/>
    </source>
</evidence>
<evidence type="ECO:0000256" key="30">
    <source>
        <dbReference type="ARBA" id="ARBA00023268"/>
    </source>
</evidence>
<evidence type="ECO:0000256" key="28">
    <source>
        <dbReference type="ARBA" id="ARBA00023172"/>
    </source>
</evidence>
<evidence type="ECO:0000256" key="18">
    <source>
        <dbReference type="ARBA" id="ARBA00022801"/>
    </source>
</evidence>
<feature type="region of interest" description="Disordered" evidence="38">
    <location>
        <begin position="1455"/>
        <end position="1481"/>
    </location>
</feature>
<protein>
    <recommendedName>
        <fullName evidence="5">RNA-directed DNA polymerase</fullName>
        <ecNumber evidence="5">2.7.7.49</ecNumber>
    </recommendedName>
    <alternativeName>
        <fullName evidence="36">Gag3-Pol3</fullName>
    </alternativeName>
</protein>
<dbReference type="GO" id="GO:0075523">
    <property type="term" value="P:viral translational frameshifting"/>
    <property type="evidence" value="ECO:0007669"/>
    <property type="project" value="UniProtKB-KW"/>
</dbReference>
<keyword evidence="17 37" id="KW-0863">Zinc-finger</keyword>
<accession>A0A6A2Z3T7</accession>
<dbReference type="PANTHER" id="PTHR35046">
    <property type="entry name" value="ZINC KNUCKLE (CCHC-TYPE) FAMILY PROTEIN"/>
    <property type="match status" value="1"/>
</dbReference>
<keyword evidence="28" id="KW-0233">DNA recombination</keyword>
<evidence type="ECO:0000256" key="10">
    <source>
        <dbReference type="ARBA" id="ARBA00022695"/>
    </source>
</evidence>
<keyword evidence="21" id="KW-0460">Magnesium</keyword>
<keyword evidence="12" id="KW-0479">Metal-binding</keyword>
<dbReference type="GO" id="GO:0006508">
    <property type="term" value="P:proteolysis"/>
    <property type="evidence" value="ECO:0007669"/>
    <property type="project" value="UniProtKB-KW"/>
</dbReference>
<dbReference type="CDD" id="cd00303">
    <property type="entry name" value="retropepsin_like"/>
    <property type="match status" value="2"/>
</dbReference>
<comment type="function">
    <text evidence="31">Reverse transcriptase/ribonuclease H (RT) is a multifunctional enzyme that catalyzes the conversion of the retro-elements RNA genome into dsDNA within the VLP. The enzyme displays a DNA polymerase activity that can copy either DNA or RNA templates, and a ribonuclease H (RNase H) activity that cleaves the RNA strand of RNA-DNA heteroduplexes during plus-strand synthesis and hydrolyzes RNA primers. The conversion leads to a linear dsDNA copy of the retrotransposon that includes long terminal repeats (LTRs) at both ends.</text>
</comment>
<evidence type="ECO:0000256" key="16">
    <source>
        <dbReference type="ARBA" id="ARBA00022759"/>
    </source>
</evidence>
<dbReference type="CDD" id="cd01647">
    <property type="entry name" value="RT_LTR"/>
    <property type="match status" value="2"/>
</dbReference>
<evidence type="ECO:0000256" key="38">
    <source>
        <dbReference type="SAM" id="MobiDB-lite"/>
    </source>
</evidence>
<feature type="compositionally biased region" description="Polar residues" evidence="38">
    <location>
        <begin position="1714"/>
        <end position="1727"/>
    </location>
</feature>
<comment type="function">
    <text evidence="32">Integrase (IN) targets the VLP to the nucleus, where a subparticle preintegration complex (PIC) containing at least integrase and the newly synthesized dsDNA copy of the retrotransposon must transit the nuclear membrane. Once in the nucleus, integrase performs the integration of the dsDNA into the host genome.</text>
</comment>
<keyword evidence="43" id="KW-1185">Reference proteome</keyword>
<evidence type="ECO:0000256" key="12">
    <source>
        <dbReference type="ARBA" id="ARBA00022723"/>
    </source>
</evidence>
<evidence type="ECO:0000256" key="14">
    <source>
        <dbReference type="ARBA" id="ARBA00022750"/>
    </source>
</evidence>
<evidence type="ECO:0000256" key="11">
    <source>
        <dbReference type="ARBA" id="ARBA00022722"/>
    </source>
</evidence>
<dbReference type="InterPro" id="IPR043128">
    <property type="entry name" value="Rev_trsase/Diguanyl_cyclase"/>
</dbReference>
<dbReference type="InterPro" id="IPR036875">
    <property type="entry name" value="Znf_CCHC_sf"/>
</dbReference>
<dbReference type="GO" id="GO:0005524">
    <property type="term" value="F:ATP binding"/>
    <property type="evidence" value="ECO:0007669"/>
    <property type="project" value="UniProtKB-KW"/>
</dbReference>
<dbReference type="Gene3D" id="2.40.70.10">
    <property type="entry name" value="Acid Proteases"/>
    <property type="match status" value="2"/>
</dbReference>
<dbReference type="Pfam" id="PF13650">
    <property type="entry name" value="Asp_protease_2"/>
    <property type="match status" value="2"/>
</dbReference>
<dbReference type="InterPro" id="IPR041373">
    <property type="entry name" value="RT_RNaseH"/>
</dbReference>
<keyword evidence="24" id="KW-0695">RNA-directed DNA polymerase</keyword>
<evidence type="ECO:0000256" key="6">
    <source>
        <dbReference type="ARBA" id="ARBA00022490"/>
    </source>
</evidence>
<dbReference type="EC" id="2.7.7.49" evidence="5"/>
<dbReference type="Proteomes" id="UP000436088">
    <property type="component" value="Unassembled WGS sequence"/>
</dbReference>
<dbReference type="SMART" id="SM00343">
    <property type="entry name" value="ZnF_C2HC"/>
    <property type="match status" value="2"/>
</dbReference>
<dbReference type="InterPro" id="IPR001878">
    <property type="entry name" value="Znf_CCHC"/>
</dbReference>
<evidence type="ECO:0000256" key="13">
    <source>
        <dbReference type="ARBA" id="ARBA00022741"/>
    </source>
</evidence>
<dbReference type="GO" id="GO:0005737">
    <property type="term" value="C:cytoplasm"/>
    <property type="evidence" value="ECO:0007669"/>
    <property type="project" value="UniProtKB-SubCell"/>
</dbReference>
<feature type="domain" description="Integrase catalytic" evidence="41">
    <location>
        <begin position="1091"/>
        <end position="1251"/>
    </location>
</feature>
<dbReference type="CDD" id="cd09274">
    <property type="entry name" value="RNase_HI_RT_Ty3"/>
    <property type="match status" value="2"/>
</dbReference>
<evidence type="ECO:0000256" key="15">
    <source>
        <dbReference type="ARBA" id="ARBA00022758"/>
    </source>
</evidence>
<dbReference type="SUPFAM" id="SSF50630">
    <property type="entry name" value="Acid proteases"/>
    <property type="match status" value="1"/>
</dbReference>
<keyword evidence="8" id="KW-0645">Protease</keyword>
<name>A0A6A2Z3T7_HIBSY</name>
<keyword evidence="7" id="KW-1188">Viral release from host cell</keyword>
<dbReference type="SUPFAM" id="SSF53098">
    <property type="entry name" value="Ribonuclease H-like"/>
    <property type="match status" value="2"/>
</dbReference>
<keyword evidence="29" id="KW-0539">Nucleus</keyword>
<dbReference type="InterPro" id="IPR000477">
    <property type="entry name" value="RT_dom"/>
</dbReference>
<keyword evidence="20" id="KW-0067">ATP-binding</keyword>
<evidence type="ECO:0000256" key="2">
    <source>
        <dbReference type="ARBA" id="ARBA00002180"/>
    </source>
</evidence>
<comment type="function">
    <text evidence="33">Nucleocapsid protein p11 (NC) forms the nucleocore that coats the retro-elements dimeric RNA. Binds these RNAs through its zinc fingers. Promotes primer tRNA(i)-Met annealing to the multipartite primer-binding site (PBS), dimerization of Ty3 RNA and initiation of reverse transcription.</text>
</comment>
<keyword evidence="19" id="KW-0862">Zinc</keyword>
<comment type="subunit">
    <text evidence="35">The protease is a homodimer, whose active site consists of two apposed aspartic acid residues.</text>
</comment>
<evidence type="ECO:0000256" key="23">
    <source>
        <dbReference type="ARBA" id="ARBA00022908"/>
    </source>
</evidence>
<evidence type="ECO:0000256" key="31">
    <source>
        <dbReference type="ARBA" id="ARBA00025590"/>
    </source>
</evidence>
<keyword evidence="13" id="KW-0547">Nucleotide-binding</keyword>
<proteinExistence type="predicted"/>
<evidence type="ECO:0000256" key="1">
    <source>
        <dbReference type="ARBA" id="ARBA00000077"/>
    </source>
</evidence>
<keyword evidence="10" id="KW-0548">Nucleotidyltransferase</keyword>
<dbReference type="InterPro" id="IPR043502">
    <property type="entry name" value="DNA/RNA_pol_sf"/>
</dbReference>
<dbReference type="GO" id="GO:0005634">
    <property type="term" value="C:nucleus"/>
    <property type="evidence" value="ECO:0007669"/>
    <property type="project" value="UniProtKB-SubCell"/>
</dbReference>
<dbReference type="Gene3D" id="4.10.60.10">
    <property type="entry name" value="Zinc finger, CCHC-type"/>
    <property type="match status" value="2"/>
</dbReference>
<dbReference type="FunFam" id="1.10.340.70:FF:000001">
    <property type="entry name" value="Retrovirus-related Pol polyprotein from transposon gypsy-like Protein"/>
    <property type="match status" value="2"/>
</dbReference>
<comment type="catalytic activity">
    <reaction evidence="1">
        <text>Endonucleolytic cleavage to 5'-phosphomonoester.</text>
        <dbReference type="EC" id="3.1.26.4"/>
    </reaction>
</comment>
<dbReference type="Gene3D" id="3.30.70.270">
    <property type="match status" value="4"/>
</dbReference>
<dbReference type="GO" id="GO:0015074">
    <property type="term" value="P:DNA integration"/>
    <property type="evidence" value="ECO:0007669"/>
    <property type="project" value="UniProtKB-KW"/>
</dbReference>
<keyword evidence="22" id="KW-0694">RNA-binding</keyword>
<evidence type="ECO:0000256" key="20">
    <source>
        <dbReference type="ARBA" id="ARBA00022840"/>
    </source>
</evidence>
<keyword evidence="27" id="KW-0238">DNA-binding</keyword>
<evidence type="ECO:0000259" key="41">
    <source>
        <dbReference type="PROSITE" id="PS50994"/>
    </source>
</evidence>
<evidence type="ECO:0000256" key="9">
    <source>
        <dbReference type="ARBA" id="ARBA00022679"/>
    </source>
</evidence>
<dbReference type="SUPFAM" id="SSF57756">
    <property type="entry name" value="Retrovirus zinc finger-like domains"/>
    <property type="match status" value="2"/>
</dbReference>
<comment type="function">
    <text evidence="34">Capsid protein (CA) is the structural component of the virus-like particle (VLP), forming the shell that encapsulates the genomic RNA-nucleocapsid complex.</text>
</comment>
<comment type="subcellular location">
    <subcellularLocation>
        <location evidence="4">Cytoplasm</location>
    </subcellularLocation>
    <subcellularLocation>
        <location evidence="3">Nucleus</location>
    </subcellularLocation>
</comment>
<comment type="caution">
    <text evidence="42">The sequence shown here is derived from an EMBL/GenBank/DDBJ whole genome shotgun (WGS) entry which is preliminary data.</text>
</comment>
<evidence type="ECO:0000256" key="3">
    <source>
        <dbReference type="ARBA" id="ARBA00004123"/>
    </source>
</evidence>
<evidence type="ECO:0000256" key="33">
    <source>
        <dbReference type="ARBA" id="ARBA00055265"/>
    </source>
</evidence>
<dbReference type="InterPro" id="IPR012337">
    <property type="entry name" value="RNaseH-like_sf"/>
</dbReference>